<proteinExistence type="predicted"/>
<dbReference type="InParanoid" id="A0A0H2RG29"/>
<accession>A0A0H2RG29</accession>
<feature type="compositionally biased region" description="Polar residues" evidence="1">
    <location>
        <begin position="141"/>
        <end position="150"/>
    </location>
</feature>
<feature type="compositionally biased region" description="Acidic residues" evidence="1">
    <location>
        <begin position="205"/>
        <end position="214"/>
    </location>
</feature>
<evidence type="ECO:0000313" key="2">
    <source>
        <dbReference type="EMBL" id="KLO10794.1"/>
    </source>
</evidence>
<reference evidence="2 3" key="1">
    <citation type="submission" date="2015-04" db="EMBL/GenBank/DDBJ databases">
        <title>Complete genome sequence of Schizopora paradoxa KUC8140, a cosmopolitan wood degrader in East Asia.</title>
        <authorList>
            <consortium name="DOE Joint Genome Institute"/>
            <person name="Min B."/>
            <person name="Park H."/>
            <person name="Jang Y."/>
            <person name="Kim J.-J."/>
            <person name="Kim K.H."/>
            <person name="Pangilinan J."/>
            <person name="Lipzen A."/>
            <person name="Riley R."/>
            <person name="Grigoriev I.V."/>
            <person name="Spatafora J.W."/>
            <person name="Choi I.-G."/>
        </authorList>
    </citation>
    <scope>NUCLEOTIDE SEQUENCE [LARGE SCALE GENOMIC DNA]</scope>
    <source>
        <strain evidence="2 3">KUC8140</strain>
    </source>
</reference>
<feature type="compositionally biased region" description="Low complexity" evidence="1">
    <location>
        <begin position="118"/>
        <end position="129"/>
    </location>
</feature>
<dbReference type="Proteomes" id="UP000053477">
    <property type="component" value="Unassembled WGS sequence"/>
</dbReference>
<keyword evidence="3" id="KW-1185">Reference proteome</keyword>
<dbReference type="AlphaFoldDB" id="A0A0H2RG29"/>
<sequence>MVYDEISQELGVRSTETTIAGESRQTESLDAHIAENSAATTMNFVLEAMRISNAFLLNLPSEGSDVALDGVAAVCQMDVASLKKYHALLHTQNSTPESDRFEPLPPLIIPQASGSHEPQTPSTAVTTPSPLTPPPSLSSPFKDTSPSTSNVKREATQETIVIVDPPSPNDIANHSSDRIPSPPSADLDDYSSLEFGDLEYPSSEADSEDFEAEETPMTSVPKPTTFSQLLERMEDKESILDRILTLMDYGKDMTDPVKMDLS</sequence>
<protein>
    <submittedName>
        <fullName evidence="2">Uncharacterized protein</fullName>
    </submittedName>
</protein>
<evidence type="ECO:0000256" key="1">
    <source>
        <dbReference type="SAM" id="MobiDB-lite"/>
    </source>
</evidence>
<gene>
    <name evidence="2" type="ORF">SCHPADRAFT_503325</name>
</gene>
<evidence type="ECO:0000313" key="3">
    <source>
        <dbReference type="Proteomes" id="UP000053477"/>
    </source>
</evidence>
<feature type="region of interest" description="Disordered" evidence="1">
    <location>
        <begin position="94"/>
        <end position="224"/>
    </location>
</feature>
<name>A0A0H2RG29_9AGAM</name>
<organism evidence="2 3">
    <name type="scientific">Schizopora paradoxa</name>
    <dbReference type="NCBI Taxonomy" id="27342"/>
    <lineage>
        <taxon>Eukaryota</taxon>
        <taxon>Fungi</taxon>
        <taxon>Dikarya</taxon>
        <taxon>Basidiomycota</taxon>
        <taxon>Agaricomycotina</taxon>
        <taxon>Agaricomycetes</taxon>
        <taxon>Hymenochaetales</taxon>
        <taxon>Schizoporaceae</taxon>
        <taxon>Schizopora</taxon>
    </lineage>
</organism>
<dbReference type="EMBL" id="KQ086017">
    <property type="protein sequence ID" value="KLO10794.1"/>
    <property type="molecule type" value="Genomic_DNA"/>
</dbReference>